<evidence type="ECO:0000256" key="1">
    <source>
        <dbReference type="SAM" id="SignalP"/>
    </source>
</evidence>
<gene>
    <name evidence="2" type="ORF">ERS008502_00669</name>
</gene>
<protein>
    <submittedName>
        <fullName evidence="2">Uncharacterized protein</fullName>
    </submittedName>
</protein>
<dbReference type="EMBL" id="CQBM01000001">
    <property type="protein sequence ID" value="CNH51633.1"/>
    <property type="molecule type" value="Genomic_DNA"/>
</dbReference>
<organism evidence="2 3">
    <name type="scientific">Yersinia mollaretii</name>
    <dbReference type="NCBI Taxonomy" id="33060"/>
    <lineage>
        <taxon>Bacteria</taxon>
        <taxon>Pseudomonadati</taxon>
        <taxon>Pseudomonadota</taxon>
        <taxon>Gammaproteobacteria</taxon>
        <taxon>Enterobacterales</taxon>
        <taxon>Yersiniaceae</taxon>
        <taxon>Yersinia</taxon>
    </lineage>
</organism>
<evidence type="ECO:0000313" key="2">
    <source>
        <dbReference type="EMBL" id="CNH51633.1"/>
    </source>
</evidence>
<evidence type="ECO:0000313" key="3">
    <source>
        <dbReference type="Proteomes" id="UP000040841"/>
    </source>
</evidence>
<sequence length="317" mass="36267">MKHVKFITLLVSILFSINTDANGSLENVGCYSKSDVACQVVLNKSNELSQVDYDVNLIDSNSGKEVFPNLEKNSTMEWISLYKSGDRYVFLKEYLDSTKAMEFFTFKYRGNKPQDIKYYYIESSIDFDRRLKKWSGKQCEFKNNYLPNSEDKTLLATLSSMCVNDLKLSYTNNTYINNDVIFNVSRVLDGNVKNNMTLIALDSKNQDGININDLACSTNCDPITNSANYIGKLNGKIRIKLHLDFDDNMITGYYYYDAIKENIKITGVRDGANLALIAHIQGRKEFFNGVINDGKFTGTWKGINREYPFSLYLMLTH</sequence>
<name>A0AA36LL13_YERMO</name>
<feature type="chain" id="PRO_5041361659" evidence="1">
    <location>
        <begin position="22"/>
        <end position="317"/>
    </location>
</feature>
<dbReference type="Proteomes" id="UP000040841">
    <property type="component" value="Unassembled WGS sequence"/>
</dbReference>
<dbReference type="RefSeq" id="WP_049645830.1">
    <property type="nucleotide sequence ID" value="NZ_CABHYS010000012.1"/>
</dbReference>
<feature type="signal peptide" evidence="1">
    <location>
        <begin position="1"/>
        <end position="21"/>
    </location>
</feature>
<reference evidence="2 3" key="1">
    <citation type="submission" date="2015-03" db="EMBL/GenBank/DDBJ databases">
        <authorList>
            <consortium name="Pathogen Informatics"/>
            <person name="Murphy D."/>
        </authorList>
    </citation>
    <scope>NUCLEOTIDE SEQUENCE [LARGE SCALE GENOMIC DNA]</scope>
    <source>
        <strain evidence="2 3">FE82747</strain>
    </source>
</reference>
<dbReference type="AlphaFoldDB" id="A0AA36LL13"/>
<comment type="caution">
    <text evidence="2">The sequence shown here is derived from an EMBL/GenBank/DDBJ whole genome shotgun (WGS) entry which is preliminary data.</text>
</comment>
<proteinExistence type="predicted"/>
<accession>A0AA36LL13</accession>
<keyword evidence="1" id="KW-0732">Signal</keyword>